<dbReference type="PROSITE" id="PS00021">
    <property type="entry name" value="KRINGLE_1"/>
    <property type="match status" value="7"/>
</dbReference>
<feature type="transmembrane region" description="Helical" evidence="5">
    <location>
        <begin position="58"/>
        <end position="83"/>
    </location>
</feature>
<feature type="disulfide bond" evidence="3">
    <location>
        <begin position="329"/>
        <end position="352"/>
    </location>
</feature>
<evidence type="ECO:0000256" key="2">
    <source>
        <dbReference type="ARBA" id="ARBA00023157"/>
    </source>
</evidence>
<dbReference type="PROSITE" id="PS50070">
    <property type="entry name" value="KRINGLE_2"/>
    <property type="match status" value="7"/>
</dbReference>
<feature type="disulfide bond" evidence="3">
    <location>
        <begin position="431"/>
        <end position="454"/>
    </location>
</feature>
<feature type="disulfide bond" evidence="3">
    <location>
        <begin position="898"/>
        <end position="921"/>
    </location>
</feature>
<feature type="domain" description="Kringle" evidence="6">
    <location>
        <begin position="497"/>
        <end position="575"/>
    </location>
</feature>
<feature type="compositionally biased region" description="Polar residues" evidence="4">
    <location>
        <begin position="873"/>
        <end position="888"/>
    </location>
</feature>
<keyword evidence="7" id="KW-1185">Reference proteome</keyword>
<dbReference type="SUPFAM" id="SSF57440">
    <property type="entry name" value="Kringle-like"/>
    <property type="match status" value="7"/>
</dbReference>
<feature type="region of interest" description="Disordered" evidence="4">
    <location>
        <begin position="177"/>
        <end position="197"/>
    </location>
</feature>
<dbReference type="InterPro" id="IPR038178">
    <property type="entry name" value="Kringle_sf"/>
</dbReference>
<accession>A0ABM0MZG0</accession>
<evidence type="ECO:0000256" key="4">
    <source>
        <dbReference type="SAM" id="MobiDB-lite"/>
    </source>
</evidence>
<dbReference type="InterPro" id="IPR013806">
    <property type="entry name" value="Kringle-like"/>
</dbReference>
<dbReference type="RefSeq" id="XP_006825401.1">
    <property type="nucleotide sequence ID" value="XM_006825338.1"/>
</dbReference>
<dbReference type="PANTHER" id="PTHR24261:SF7">
    <property type="entry name" value="KRINGLE DOMAIN-CONTAINING PROTEIN"/>
    <property type="match status" value="1"/>
</dbReference>
<dbReference type="InterPro" id="IPR050759">
    <property type="entry name" value="Serine_protease_kringle"/>
</dbReference>
<dbReference type="InterPro" id="IPR018056">
    <property type="entry name" value="Kringle_CS"/>
</dbReference>
<feature type="disulfide bond" evidence="3">
    <location>
        <begin position="984"/>
        <end position="1007"/>
    </location>
</feature>
<comment type="caution">
    <text evidence="3">Lacks conserved residue(s) required for the propagation of feature annotation.</text>
</comment>
<evidence type="ECO:0000313" key="8">
    <source>
        <dbReference type="RefSeq" id="XP_006825401.1"/>
    </source>
</evidence>
<reference evidence="8" key="1">
    <citation type="submission" date="2025-08" db="UniProtKB">
        <authorList>
            <consortium name="RefSeq"/>
        </authorList>
    </citation>
    <scope>IDENTIFICATION</scope>
    <source>
        <tissue evidence="8">Testes</tissue>
    </source>
</reference>
<evidence type="ECO:0000256" key="1">
    <source>
        <dbReference type="ARBA" id="ARBA00022572"/>
    </source>
</evidence>
<dbReference type="Gene3D" id="2.40.20.10">
    <property type="entry name" value="Plasminogen Kringle 4"/>
    <property type="match status" value="7"/>
</dbReference>
<protein>
    <submittedName>
        <fullName evidence="8">Apolipoprotein(A)-like</fullName>
    </submittedName>
</protein>
<feature type="domain" description="Kringle" evidence="6">
    <location>
        <begin position="385"/>
        <end position="456"/>
    </location>
</feature>
<evidence type="ECO:0000256" key="3">
    <source>
        <dbReference type="PROSITE-ProRule" id="PRU00121"/>
    </source>
</evidence>
<feature type="domain" description="Kringle" evidence="6">
    <location>
        <begin position="852"/>
        <end position="930"/>
    </location>
</feature>
<feature type="disulfide bond" evidence="3">
    <location>
        <begin position="543"/>
        <end position="566"/>
    </location>
</feature>
<keyword evidence="5" id="KW-0472">Membrane</keyword>
<organism evidence="7 8">
    <name type="scientific">Saccoglossus kowalevskii</name>
    <name type="common">Acorn worm</name>
    <dbReference type="NCBI Taxonomy" id="10224"/>
    <lineage>
        <taxon>Eukaryota</taxon>
        <taxon>Metazoa</taxon>
        <taxon>Hemichordata</taxon>
        <taxon>Enteropneusta</taxon>
        <taxon>Harrimaniidae</taxon>
        <taxon>Saccoglossus</taxon>
    </lineage>
</organism>
<dbReference type="Proteomes" id="UP000694865">
    <property type="component" value="Unplaced"/>
</dbReference>
<name>A0ABM0MZG0_SACKO</name>
<feature type="transmembrane region" description="Helical" evidence="5">
    <location>
        <begin position="241"/>
        <end position="266"/>
    </location>
</feature>
<dbReference type="PRINTS" id="PR00018">
    <property type="entry name" value="KRINGLE"/>
</dbReference>
<dbReference type="InterPro" id="IPR000001">
    <property type="entry name" value="Kringle"/>
</dbReference>
<keyword evidence="5" id="KW-0812">Transmembrane</keyword>
<dbReference type="PANTHER" id="PTHR24261">
    <property type="entry name" value="PLASMINOGEN-RELATED"/>
    <property type="match status" value="1"/>
</dbReference>
<dbReference type="SMART" id="SM00130">
    <property type="entry name" value="KR"/>
    <property type="match status" value="7"/>
</dbReference>
<feature type="domain" description="Kringle" evidence="6">
    <location>
        <begin position="750"/>
        <end position="828"/>
    </location>
</feature>
<dbReference type="Pfam" id="PF00051">
    <property type="entry name" value="Kringle"/>
    <property type="match status" value="7"/>
</dbReference>
<feature type="compositionally biased region" description="Low complexity" evidence="4">
    <location>
        <begin position="184"/>
        <end position="197"/>
    </location>
</feature>
<feature type="domain" description="Kringle" evidence="6">
    <location>
        <begin position="100"/>
        <end position="175"/>
    </location>
</feature>
<gene>
    <name evidence="8" type="primary">LOC100376847</name>
</gene>
<feature type="domain" description="Kringle" evidence="6">
    <location>
        <begin position="941"/>
        <end position="1016"/>
    </location>
</feature>
<dbReference type="CDD" id="cd00108">
    <property type="entry name" value="KR"/>
    <property type="match status" value="7"/>
</dbReference>
<feature type="region of interest" description="Disordered" evidence="4">
    <location>
        <begin position="873"/>
        <end position="896"/>
    </location>
</feature>
<evidence type="ECO:0000313" key="7">
    <source>
        <dbReference type="Proteomes" id="UP000694865"/>
    </source>
</evidence>
<keyword evidence="5" id="KW-1133">Transmembrane helix</keyword>
<evidence type="ECO:0000256" key="5">
    <source>
        <dbReference type="SAM" id="Phobius"/>
    </source>
</evidence>
<feature type="disulfide bond" evidence="3">
    <location>
        <begin position="143"/>
        <end position="166"/>
    </location>
</feature>
<evidence type="ECO:0000259" key="6">
    <source>
        <dbReference type="PROSITE" id="PS50070"/>
    </source>
</evidence>
<keyword evidence="1 3" id="KW-0420">Kringle</keyword>
<feature type="disulfide bond" evidence="3">
    <location>
        <begin position="796"/>
        <end position="819"/>
    </location>
</feature>
<feature type="transmembrane region" description="Helical" evidence="5">
    <location>
        <begin position="708"/>
        <end position="733"/>
    </location>
</feature>
<dbReference type="GeneID" id="100376847"/>
<sequence>MATACWTQVWKSLTPCTNGLKSVISSFHILSTETLQVKSAVKDYRAGSRQGQGRSSNFVVLAICSAVVGLAVIILVTTLVLVLRPKNNPLQCFEEDDESDYRGLVNMTQDGDNCGSWTDQTVHEHTRTPEKYPNSGLGDHNYCRNPDGDVGAWCYTTKLDKRWAYCDVGKPSDDCSVTTQESATTSSPGPPGVTTLQTTETDFTTAGTTESSFPTQTTTDGSYTIWETTDSTLNTENCSNFLVIASCIAAVGVAIAFLAVTLVLVFKDTDEPVEISECFEAEDGSDYRGIVNITKDGENCSVWIDQTIHYHSRTPRNFPFGGLGDHNYCRNPDGDDGVWCYTTNPEVRWDYCYVGEPREDCSVITVAPTTSLPSIPSGECYTDFNGTDYRGAVNTTTNGTECQKWTSLTPHNHSDTPSEHTETGLGNHNFCRNPDNSDGAWCYTTDPGIRVGKCDIGVPSIFWVTTASPDVNTTQGGTESPDTLTTLSLDECFKESDASDYRGKVSTTISGKTCQKWTDQTPHSHTRTPANFPTAGLGNHNYCRNPDEKVQTWCYTTTPSKRWELCYVGEPYDNCTYFVSLETILSFNEVLPLSLKRIIDLVCRSGNILLDACSVKIQERRFNVILLSLYGCFIGIVIALFVATVVMNFHDPVYLLAMTTTLYNEETIIPSNYHKVTTLLHDNSPTPTDIYCCSHCDIYYVCGNCSNFLVIAVCIAAVGVAIALLVVILVLVFRDTDQPVEISECYEEKDGSDYRGVVNITKDGENCAVWIDQTIHYHSRTPRNFPFGGLGDHNYCRNPDGDDGVWCYTTNPEVRWNYCYVGEPREDCSVTTVAPTTSLPSIPAGECYTDFNGTDYRGAVNTTTDGTECQKWTSLTPHNHSDTPSENPGTGLGDHNFCRNPDNSDGAWCYTTDPSIRVGKCDIGVPSDFCDECFKEPDVSDYRGKVSTTISGKTCQKWTDQTPHSHTRTPANFPTAGLGNHNYCRNPDAEVQTWCYTTTPSKRWELCYVGEPYDNCST</sequence>
<feature type="transmembrane region" description="Helical" evidence="5">
    <location>
        <begin position="624"/>
        <end position="649"/>
    </location>
</feature>
<feature type="domain" description="Kringle" evidence="6">
    <location>
        <begin position="283"/>
        <end position="361"/>
    </location>
</feature>
<proteinExistence type="predicted"/>
<keyword evidence="2 3" id="KW-1015">Disulfide bond</keyword>